<reference evidence="1" key="1">
    <citation type="journal article" date="2021" name="Proc. Natl. Acad. Sci. U.S.A.">
        <title>A Catalog of Tens of Thousands of Viruses from Human Metagenomes Reveals Hidden Associations with Chronic Diseases.</title>
        <authorList>
            <person name="Tisza M.J."/>
            <person name="Buck C.B."/>
        </authorList>
    </citation>
    <scope>NUCLEOTIDE SEQUENCE</scope>
    <source>
        <strain evidence="1">CtyWv1</strain>
    </source>
</reference>
<organism evidence="1">
    <name type="scientific">Myoviridae sp. ctyWv1</name>
    <dbReference type="NCBI Taxonomy" id="2826718"/>
    <lineage>
        <taxon>Viruses</taxon>
        <taxon>Duplodnaviria</taxon>
        <taxon>Heunggongvirae</taxon>
        <taxon>Uroviricota</taxon>
        <taxon>Caudoviricetes</taxon>
    </lineage>
</organism>
<protein>
    <submittedName>
        <fullName evidence="1">Transcription factor S-II (TFIIS)</fullName>
    </submittedName>
</protein>
<sequence length="31" mass="3849">MCSNCIHRWYCPGAFRKDHWCGNHQTRRKKE</sequence>
<accession>A0A8S5QW72</accession>
<proteinExistence type="predicted"/>
<evidence type="ECO:0000313" key="1">
    <source>
        <dbReference type="EMBL" id="DAE23543.1"/>
    </source>
</evidence>
<name>A0A8S5QW72_9CAUD</name>
<dbReference type="EMBL" id="BK015755">
    <property type="protein sequence ID" value="DAE23543.1"/>
    <property type="molecule type" value="Genomic_DNA"/>
</dbReference>